<protein>
    <recommendedName>
        <fullName evidence="4">Secreted protein</fullName>
    </recommendedName>
</protein>
<dbReference type="PATRIC" id="fig|1415166.3.peg.6367"/>
<proteinExistence type="predicted"/>
<keyword evidence="3" id="KW-1185">Reference proteome</keyword>
<organism evidence="2 3">
    <name type="scientific">Nocardia nova SH22a</name>
    <dbReference type="NCBI Taxonomy" id="1415166"/>
    <lineage>
        <taxon>Bacteria</taxon>
        <taxon>Bacillati</taxon>
        <taxon>Actinomycetota</taxon>
        <taxon>Actinomycetes</taxon>
        <taxon>Mycobacteriales</taxon>
        <taxon>Nocardiaceae</taxon>
        <taxon>Nocardia</taxon>
    </lineage>
</organism>
<dbReference type="AlphaFoldDB" id="W5TNY7"/>
<dbReference type="OrthoDB" id="4551376at2"/>
<evidence type="ECO:0000313" key="3">
    <source>
        <dbReference type="Proteomes" id="UP000019150"/>
    </source>
</evidence>
<dbReference type="RefSeq" id="WP_025352300.1">
    <property type="nucleotide sequence ID" value="NZ_CP006850.1"/>
</dbReference>
<dbReference type="Proteomes" id="UP000019150">
    <property type="component" value="Chromosome"/>
</dbReference>
<name>W5TNY7_9NOCA</name>
<feature type="chain" id="PRO_5004873707" description="Secreted protein" evidence="1">
    <location>
        <begin position="40"/>
        <end position="169"/>
    </location>
</feature>
<reference evidence="2 3" key="1">
    <citation type="journal article" date="2014" name="Appl. Environ. Microbiol.">
        <title>Insights into the Microbial Degradation of Rubber and Gutta-Percha by Analysis of the Complete Genome of Nocardia nova SH22a.</title>
        <authorList>
            <person name="Luo Q."/>
            <person name="Hiessl S."/>
            <person name="Poehlein A."/>
            <person name="Daniel R."/>
            <person name="Steinbuchel A."/>
        </authorList>
    </citation>
    <scope>NUCLEOTIDE SEQUENCE [LARGE SCALE GENOMIC DNA]</scope>
    <source>
        <strain evidence="2">SH22a</strain>
    </source>
</reference>
<keyword evidence="1" id="KW-0732">Signal</keyword>
<feature type="signal peptide" evidence="1">
    <location>
        <begin position="1"/>
        <end position="39"/>
    </location>
</feature>
<gene>
    <name evidence="2" type="ORF">NONO_c61900</name>
</gene>
<dbReference type="HOGENOM" id="CLU_1720937_0_0_11"/>
<evidence type="ECO:0000256" key="1">
    <source>
        <dbReference type="SAM" id="SignalP"/>
    </source>
</evidence>
<dbReference type="eggNOG" id="ENOG5030RSN">
    <property type="taxonomic scope" value="Bacteria"/>
</dbReference>
<dbReference type="EMBL" id="CP006850">
    <property type="protein sequence ID" value="AHH20962.1"/>
    <property type="molecule type" value="Genomic_DNA"/>
</dbReference>
<sequence length="169" mass="17263">MQRRIAGSRLRDRIPFGRAALGLTLAAAAVALVPGTAQADPGAVYFGTSGGTNCVLHDNGTFACGFGHSYNPPGVTMKIAGADIPIPFGVNQIAYDGSFLGTHPAFGSAGAYTQPGGNPDISTVATSQGQWGPVVEYGGTKCESGFHGSFTCTSQGHAFTTWMSNLSMG</sequence>
<evidence type="ECO:0000313" key="2">
    <source>
        <dbReference type="EMBL" id="AHH20962.1"/>
    </source>
</evidence>
<accession>W5TNY7</accession>
<dbReference type="KEGG" id="nno:NONO_c61900"/>
<evidence type="ECO:0008006" key="4">
    <source>
        <dbReference type="Google" id="ProtNLM"/>
    </source>
</evidence>